<gene>
    <name evidence="7" type="ORF">SAMN02745119_01540</name>
</gene>
<dbReference type="InterPro" id="IPR042229">
    <property type="entry name" value="Listeria/Bacterioides_rpt_sf"/>
</dbReference>
<dbReference type="NCBIfam" id="NF012200">
    <property type="entry name" value="choice_anch_D"/>
    <property type="match status" value="1"/>
</dbReference>
<evidence type="ECO:0000259" key="5">
    <source>
        <dbReference type="SMART" id="SM00429"/>
    </source>
</evidence>
<dbReference type="InterPro" id="IPR013378">
    <property type="entry name" value="InlB-like_B-rpt"/>
</dbReference>
<dbReference type="AlphaFoldDB" id="A0A1T4N6F6"/>
<proteinExistence type="predicted"/>
<evidence type="ECO:0000313" key="7">
    <source>
        <dbReference type="EMBL" id="SJZ74782.1"/>
    </source>
</evidence>
<dbReference type="Gene3D" id="2.60.40.4270">
    <property type="entry name" value="Listeria-Bacteroides repeat domain"/>
    <property type="match status" value="1"/>
</dbReference>
<feature type="chain" id="PRO_5012594530" evidence="4">
    <location>
        <begin position="25"/>
        <end position="1040"/>
    </location>
</feature>
<dbReference type="SMART" id="SM00429">
    <property type="entry name" value="IPT"/>
    <property type="match status" value="1"/>
</dbReference>
<keyword evidence="8" id="KW-1185">Reference proteome</keyword>
<dbReference type="InterPro" id="IPR011460">
    <property type="entry name" value="Lcl_C"/>
</dbReference>
<dbReference type="InterPro" id="IPR002909">
    <property type="entry name" value="IPT_dom"/>
</dbReference>
<sequence>MRQLKLMVLLLFSMLLLCSSQVWSLDRFVDLNDGTMLDTVSSLRWLKNANCYGIQNWDAAKSSAAGLASPSCGLSDSSTTGDWHLPTIDELSVFVNAGYRDDTLNAAGFNNVQADNYWSSTDWFYYTLDALFVGMGDGNTGAASKVFFNYVWPVRAGQHWSLGALVILGAPDFGNQILGSVSSGHQFTLQNSSANPLTVTSIALNGTDSGQFTLATGGTNPCSSLTSPTLATGASCTVLVSAKPTTIGSKSANLTVTSGGLNVNVPLTATVSPLSVTYNGNGSSSGSEPVDSTGYTLNATATVLNNSGGLAKTGYVFNGWNTAADASGTTYQPGATFNIAAPTTLYARWTAPITPPSSLVSWWRAEGDALDTRGGLVGTATSGITYTAGKVGQAFSFSGVFNGASPSYITVPDNPLLNFGTHEFSIATWIKTTNTGSYKRIVTKRITDGATAWYSLAAHNGKVLFETGVNNITSSATVTDGQWHHVAVTRDPASSSPRKFHLYIDGVEDASVPDSGANLDNACPLELGKWFNENYYDGIYSGQIDELQFFNRALAAVDVQNIYNAGSAGLALVPTVTGISPARGLATGGSQVLITGTNLANASTVKFGATTVAGFTIVSDTQITAIAPAGTVTSIVDICVTTPGGTSVASSSSKFTYTGLVSWWKGEGNALDAVGGLNGTVGLYPYYTPGKIGQAFFFTGNPTGYVTVPDNQKLRFGVDEFSLAVWVKTSDVGTWTRVITKRPASGATAWYSLGVSGNKAIFEITAGTPLTSALPVADDAWHHIAVTRDPVGSLHRKFRLYVDGVEDVTMDDTGVNLDNNGPLEIAKWAIETPGGAILRGSIDEVQLFNRALTATEVLENYHAVPGVAWPLSVTKTGSGTVTTNVSPGTLSWSDNTGTASYPDSTSLTLTAIPENGSGFSGWGGDCSGTDTSRSLSMFVGHTASASFFVNDYVRLGALTTPYGTLHHAYAAAQPGNLIKALGLTFTEDLTIDRGLSVTLQGGYVAGFGSRSGSTTLNGRLTISSGSLVVDQLIVAGAISE</sequence>
<dbReference type="SUPFAM" id="SSF81296">
    <property type="entry name" value="E set domains"/>
    <property type="match status" value="1"/>
</dbReference>
<evidence type="ECO:0000256" key="1">
    <source>
        <dbReference type="ARBA" id="ARBA00004196"/>
    </source>
</evidence>
<dbReference type="Pfam" id="PF13385">
    <property type="entry name" value="Laminin_G_3"/>
    <property type="match status" value="2"/>
</dbReference>
<dbReference type="Pfam" id="PF07603">
    <property type="entry name" value="Lcl_C"/>
    <property type="match status" value="1"/>
</dbReference>
<dbReference type="PANTHER" id="PTHR47635:SF2">
    <property type="entry name" value="LAMG-LIKE JELLYROLL FOLD DOMAIN-CONTAINING PROTEIN"/>
    <property type="match status" value="1"/>
</dbReference>
<keyword evidence="2 4" id="KW-0732">Signal</keyword>
<dbReference type="STRING" id="115783.SAMN02745119_01540"/>
<dbReference type="Pfam" id="PF09479">
    <property type="entry name" value="Flg_new"/>
    <property type="match status" value="1"/>
</dbReference>
<dbReference type="SUPFAM" id="SSF49899">
    <property type="entry name" value="Concanavalin A-like lectins/glucanases"/>
    <property type="match status" value="2"/>
</dbReference>
<dbReference type="SMART" id="SM00560">
    <property type="entry name" value="LamGL"/>
    <property type="match status" value="2"/>
</dbReference>
<dbReference type="Pfam" id="PF01833">
    <property type="entry name" value="TIG"/>
    <property type="match status" value="1"/>
</dbReference>
<dbReference type="PANTHER" id="PTHR47635">
    <property type="entry name" value="CUB DOMAIN-CONTAINING PROTEIN"/>
    <property type="match status" value="1"/>
</dbReference>
<evidence type="ECO:0000256" key="4">
    <source>
        <dbReference type="SAM" id="SignalP"/>
    </source>
</evidence>
<dbReference type="InterPro" id="IPR013320">
    <property type="entry name" value="ConA-like_dom_sf"/>
</dbReference>
<dbReference type="EMBL" id="FUWR01000006">
    <property type="protein sequence ID" value="SJZ74782.1"/>
    <property type="molecule type" value="Genomic_DNA"/>
</dbReference>
<feature type="domain" description="LamG-like jellyroll fold" evidence="6">
    <location>
        <begin position="422"/>
        <end position="557"/>
    </location>
</feature>
<dbReference type="RefSeq" id="WP_161947447.1">
    <property type="nucleotide sequence ID" value="NZ_FUWR01000006.1"/>
</dbReference>
<feature type="signal peptide" evidence="4">
    <location>
        <begin position="1"/>
        <end position="24"/>
    </location>
</feature>
<protein>
    <submittedName>
        <fullName evidence="7">Listeria/Bacterioides repeat-containing protein</fullName>
    </submittedName>
</protein>
<feature type="domain" description="LamG-like jellyroll fold" evidence="6">
    <location>
        <begin position="719"/>
        <end position="855"/>
    </location>
</feature>
<dbReference type="InterPro" id="IPR014756">
    <property type="entry name" value="Ig_E-set"/>
</dbReference>
<comment type="subcellular location">
    <subcellularLocation>
        <location evidence="1">Cell envelope</location>
    </subcellularLocation>
</comment>
<dbReference type="InterPro" id="IPR013783">
    <property type="entry name" value="Ig-like_fold"/>
</dbReference>
<dbReference type="InterPro" id="IPR006558">
    <property type="entry name" value="LamG-like"/>
</dbReference>
<evidence type="ECO:0000256" key="2">
    <source>
        <dbReference type="ARBA" id="ARBA00022729"/>
    </source>
</evidence>
<dbReference type="Gene3D" id="2.60.40.10">
    <property type="entry name" value="Immunoglobulins"/>
    <property type="match status" value="2"/>
</dbReference>
<reference evidence="8" key="1">
    <citation type="submission" date="2017-02" db="EMBL/GenBank/DDBJ databases">
        <authorList>
            <person name="Varghese N."/>
            <person name="Submissions S."/>
        </authorList>
    </citation>
    <scope>NUCLEOTIDE SEQUENCE [LARGE SCALE GENOMIC DNA]</scope>
    <source>
        <strain evidence="8">ATCC BAA-34</strain>
    </source>
</reference>
<dbReference type="Gene3D" id="2.60.120.200">
    <property type="match status" value="2"/>
</dbReference>
<feature type="domain" description="IPT/TIG" evidence="5">
    <location>
        <begin position="573"/>
        <end position="658"/>
    </location>
</feature>
<evidence type="ECO:0000259" key="6">
    <source>
        <dbReference type="SMART" id="SM00560"/>
    </source>
</evidence>
<evidence type="ECO:0000313" key="8">
    <source>
        <dbReference type="Proteomes" id="UP000190102"/>
    </source>
</evidence>
<dbReference type="GO" id="GO:0030313">
    <property type="term" value="C:cell envelope"/>
    <property type="evidence" value="ECO:0007669"/>
    <property type="project" value="UniProtKB-SubCell"/>
</dbReference>
<name>A0A1T4N6F6_9BACT</name>
<dbReference type="NCBIfam" id="TIGR02543">
    <property type="entry name" value="List_Bact_rpt"/>
    <property type="match status" value="1"/>
</dbReference>
<dbReference type="Proteomes" id="UP000190102">
    <property type="component" value="Unassembled WGS sequence"/>
</dbReference>
<accession>A0A1T4N6F6</accession>
<keyword evidence="3" id="KW-1015">Disulfide bond</keyword>
<dbReference type="CDD" id="cd00102">
    <property type="entry name" value="IPT"/>
    <property type="match status" value="1"/>
</dbReference>
<organism evidence="7 8">
    <name type="scientific">Trichlorobacter thiogenes</name>
    <dbReference type="NCBI Taxonomy" id="115783"/>
    <lineage>
        <taxon>Bacteria</taxon>
        <taxon>Pseudomonadati</taxon>
        <taxon>Thermodesulfobacteriota</taxon>
        <taxon>Desulfuromonadia</taxon>
        <taxon>Geobacterales</taxon>
        <taxon>Geobacteraceae</taxon>
        <taxon>Trichlorobacter</taxon>
    </lineage>
</organism>
<evidence type="ECO:0000256" key="3">
    <source>
        <dbReference type="ARBA" id="ARBA00023157"/>
    </source>
</evidence>